<evidence type="ECO:0000256" key="2">
    <source>
        <dbReference type="SAM" id="SignalP"/>
    </source>
</evidence>
<sequence>MATFRMLWRVATLFAMLMTGATSQLYDEGPLRSVGPDALFQEGTYFDAVPHAHEQTSEDADKDVLGQTDGERALLLLKIIQALRMRNENTRLYQRAIPESLDYVDAVQSAPDGEQPADGKALLVAKRLNGGAEPTATAKPTSSTTPQGRWKANKGTHIICYFKLCSIRAFR</sequence>
<keyword evidence="4" id="KW-1185">Reference proteome</keyword>
<proteinExistence type="predicted"/>
<gene>
    <name evidence="3" type="ORF">IPOD504_LOCUS6006</name>
</gene>
<accession>A0ABN8I3J6</accession>
<feature type="chain" id="PRO_5045901456" evidence="2">
    <location>
        <begin position="24"/>
        <end position="171"/>
    </location>
</feature>
<feature type="non-terminal residue" evidence="3">
    <location>
        <position position="1"/>
    </location>
</feature>
<feature type="compositionally biased region" description="Low complexity" evidence="1">
    <location>
        <begin position="134"/>
        <end position="146"/>
    </location>
</feature>
<organism evidence="3 4">
    <name type="scientific">Iphiclides podalirius</name>
    <name type="common">scarce swallowtail</name>
    <dbReference type="NCBI Taxonomy" id="110791"/>
    <lineage>
        <taxon>Eukaryota</taxon>
        <taxon>Metazoa</taxon>
        <taxon>Ecdysozoa</taxon>
        <taxon>Arthropoda</taxon>
        <taxon>Hexapoda</taxon>
        <taxon>Insecta</taxon>
        <taxon>Pterygota</taxon>
        <taxon>Neoptera</taxon>
        <taxon>Endopterygota</taxon>
        <taxon>Lepidoptera</taxon>
        <taxon>Glossata</taxon>
        <taxon>Ditrysia</taxon>
        <taxon>Papilionoidea</taxon>
        <taxon>Papilionidae</taxon>
        <taxon>Papilioninae</taxon>
        <taxon>Iphiclides</taxon>
    </lineage>
</organism>
<reference evidence="3" key="1">
    <citation type="submission" date="2022-03" db="EMBL/GenBank/DDBJ databases">
        <authorList>
            <person name="Martin H S."/>
        </authorList>
    </citation>
    <scope>NUCLEOTIDE SEQUENCE</scope>
</reference>
<feature type="signal peptide" evidence="2">
    <location>
        <begin position="1"/>
        <end position="23"/>
    </location>
</feature>
<evidence type="ECO:0000313" key="4">
    <source>
        <dbReference type="Proteomes" id="UP000837857"/>
    </source>
</evidence>
<feature type="region of interest" description="Disordered" evidence="1">
    <location>
        <begin position="131"/>
        <end position="150"/>
    </location>
</feature>
<dbReference type="Proteomes" id="UP000837857">
    <property type="component" value="Chromosome 18"/>
</dbReference>
<name>A0ABN8I3J6_9NEOP</name>
<keyword evidence="2" id="KW-0732">Signal</keyword>
<evidence type="ECO:0000313" key="3">
    <source>
        <dbReference type="EMBL" id="CAH2048325.1"/>
    </source>
</evidence>
<protein>
    <submittedName>
        <fullName evidence="3">Uncharacterized protein</fullName>
    </submittedName>
</protein>
<dbReference type="EMBL" id="OW152830">
    <property type="protein sequence ID" value="CAH2048325.1"/>
    <property type="molecule type" value="Genomic_DNA"/>
</dbReference>
<evidence type="ECO:0000256" key="1">
    <source>
        <dbReference type="SAM" id="MobiDB-lite"/>
    </source>
</evidence>